<dbReference type="AlphaFoldDB" id="A0A553GXF8"/>
<dbReference type="InterPro" id="IPR011075">
    <property type="entry name" value="TetR_C"/>
</dbReference>
<protein>
    <submittedName>
        <fullName evidence="6">TetR family transcriptional regulator</fullName>
    </submittedName>
</protein>
<dbReference type="PROSITE" id="PS50977">
    <property type="entry name" value="HTH_TETR_2"/>
    <property type="match status" value="1"/>
</dbReference>
<dbReference type="Pfam" id="PF00440">
    <property type="entry name" value="TetR_N"/>
    <property type="match status" value="1"/>
</dbReference>
<keyword evidence="1" id="KW-0805">Transcription regulation</keyword>
<dbReference type="SUPFAM" id="SSF46689">
    <property type="entry name" value="Homeodomain-like"/>
    <property type="match status" value="1"/>
</dbReference>
<dbReference type="InterPro" id="IPR009057">
    <property type="entry name" value="Homeodomain-like_sf"/>
</dbReference>
<dbReference type="RefSeq" id="WP_143488932.1">
    <property type="nucleotide sequence ID" value="NZ_VJOY01000009.1"/>
</dbReference>
<evidence type="ECO:0000256" key="4">
    <source>
        <dbReference type="PROSITE-ProRule" id="PRU00335"/>
    </source>
</evidence>
<dbReference type="Proteomes" id="UP000315235">
    <property type="component" value="Unassembled WGS sequence"/>
</dbReference>
<keyword evidence="2 4" id="KW-0238">DNA-binding</keyword>
<dbReference type="InterPro" id="IPR001647">
    <property type="entry name" value="HTH_TetR"/>
</dbReference>
<dbReference type="EMBL" id="VJOY01000009">
    <property type="protein sequence ID" value="TRX74194.1"/>
    <property type="molecule type" value="Genomic_DNA"/>
</dbReference>
<sequence length="196" mass="21690">MTPDRLEKRDLILARGAQVIVHRGYHATGVQEIVEAACIPKGSFYHYFASKEDFALQALEHLYGPRLERYAQALGDPQRSPRARILAYYGDLRAHFASRPARACHCFIGSLGFEMADHSPAITGQVEAILRRAAEILQACLEDARAAGELAADEDCGNLASFIADAWQGVLTRLKVGDDLAPLDAFLWRLERLLTP</sequence>
<dbReference type="SUPFAM" id="SSF48498">
    <property type="entry name" value="Tetracyclin repressor-like, C-terminal domain"/>
    <property type="match status" value="1"/>
</dbReference>
<evidence type="ECO:0000256" key="3">
    <source>
        <dbReference type="ARBA" id="ARBA00023163"/>
    </source>
</evidence>
<dbReference type="PANTHER" id="PTHR47506:SF6">
    <property type="entry name" value="HTH-TYPE TRANSCRIPTIONAL REPRESSOR NEMR"/>
    <property type="match status" value="1"/>
</dbReference>
<accession>A0A553GXF8</accession>
<dbReference type="PRINTS" id="PR00455">
    <property type="entry name" value="HTHTETR"/>
</dbReference>
<evidence type="ECO:0000256" key="2">
    <source>
        <dbReference type="ARBA" id="ARBA00023125"/>
    </source>
</evidence>
<keyword evidence="7" id="KW-1185">Reference proteome</keyword>
<comment type="caution">
    <text evidence="6">The sequence shown here is derived from an EMBL/GenBank/DDBJ whole genome shotgun (WGS) entry which is preliminary data.</text>
</comment>
<gene>
    <name evidence="6" type="ORF">FM069_13750</name>
</gene>
<dbReference type="GO" id="GO:0003677">
    <property type="term" value="F:DNA binding"/>
    <property type="evidence" value="ECO:0007669"/>
    <property type="project" value="UniProtKB-UniRule"/>
</dbReference>
<proteinExistence type="predicted"/>
<dbReference type="PANTHER" id="PTHR47506">
    <property type="entry name" value="TRANSCRIPTIONAL REGULATORY PROTEIN"/>
    <property type="match status" value="1"/>
</dbReference>
<keyword evidence="3" id="KW-0804">Transcription</keyword>
<evidence type="ECO:0000313" key="7">
    <source>
        <dbReference type="Proteomes" id="UP000315235"/>
    </source>
</evidence>
<dbReference type="OrthoDB" id="4541465at2"/>
<evidence type="ECO:0000256" key="1">
    <source>
        <dbReference type="ARBA" id="ARBA00023015"/>
    </source>
</evidence>
<dbReference type="Pfam" id="PF16925">
    <property type="entry name" value="TetR_C_13"/>
    <property type="match status" value="1"/>
</dbReference>
<dbReference type="InterPro" id="IPR036271">
    <property type="entry name" value="Tet_transcr_reg_TetR-rel_C_sf"/>
</dbReference>
<reference evidence="6 7" key="1">
    <citation type="submission" date="2019-07" db="EMBL/GenBank/DDBJ databases">
        <title>Pseudomonas mangiferae sp. nov., isolated from bark of mango tree in Thailand.</title>
        <authorList>
            <person name="Srisuk N."/>
            <person name="Anurat P."/>
        </authorList>
    </citation>
    <scope>NUCLEOTIDE SEQUENCE [LARGE SCALE GENOMIC DNA]</scope>
    <source>
        <strain evidence="6 7">DMKU_BBB3-04</strain>
    </source>
</reference>
<name>A0A553GXF8_9PSED</name>
<organism evidence="6 7">
    <name type="scientific">Pseudomonas mangiferae</name>
    <dbReference type="NCBI Taxonomy" id="2593654"/>
    <lineage>
        <taxon>Bacteria</taxon>
        <taxon>Pseudomonadati</taxon>
        <taxon>Pseudomonadota</taxon>
        <taxon>Gammaproteobacteria</taxon>
        <taxon>Pseudomonadales</taxon>
        <taxon>Pseudomonadaceae</taxon>
        <taxon>Pseudomonas</taxon>
    </lineage>
</organism>
<feature type="domain" description="HTH tetR-type" evidence="5">
    <location>
        <begin position="6"/>
        <end position="66"/>
    </location>
</feature>
<feature type="DNA-binding region" description="H-T-H motif" evidence="4">
    <location>
        <begin position="29"/>
        <end position="48"/>
    </location>
</feature>
<dbReference type="Gene3D" id="1.10.357.10">
    <property type="entry name" value="Tetracycline Repressor, domain 2"/>
    <property type="match status" value="1"/>
</dbReference>
<evidence type="ECO:0000259" key="5">
    <source>
        <dbReference type="PROSITE" id="PS50977"/>
    </source>
</evidence>
<evidence type="ECO:0000313" key="6">
    <source>
        <dbReference type="EMBL" id="TRX74194.1"/>
    </source>
</evidence>